<proteinExistence type="inferred from homology"/>
<evidence type="ECO:0000256" key="2">
    <source>
        <dbReference type="ARBA" id="ARBA00022729"/>
    </source>
</evidence>
<dbReference type="GO" id="GO:0050821">
    <property type="term" value="P:protein stabilization"/>
    <property type="evidence" value="ECO:0007669"/>
    <property type="project" value="TreeGrafter"/>
</dbReference>
<comment type="caution">
    <text evidence="5">The sequence shown here is derived from an EMBL/GenBank/DDBJ whole genome shotgun (WGS) entry which is preliminary data.</text>
</comment>
<feature type="coiled-coil region" evidence="3">
    <location>
        <begin position="64"/>
        <end position="113"/>
    </location>
</feature>
<feature type="signal peptide" evidence="4">
    <location>
        <begin position="1"/>
        <end position="21"/>
    </location>
</feature>
<dbReference type="InterPro" id="IPR005632">
    <property type="entry name" value="Chaperone_Skp"/>
</dbReference>
<protein>
    <submittedName>
        <fullName evidence="5">OmpH family outer membrane protein</fullName>
    </submittedName>
</protein>
<dbReference type="PANTHER" id="PTHR35089">
    <property type="entry name" value="CHAPERONE PROTEIN SKP"/>
    <property type="match status" value="1"/>
</dbReference>
<evidence type="ECO:0000256" key="1">
    <source>
        <dbReference type="ARBA" id="ARBA00009091"/>
    </source>
</evidence>
<organism evidence="5 6">
    <name type="scientific">Maribellus luteus</name>
    <dbReference type="NCBI Taxonomy" id="2305463"/>
    <lineage>
        <taxon>Bacteria</taxon>
        <taxon>Pseudomonadati</taxon>
        <taxon>Bacteroidota</taxon>
        <taxon>Bacteroidia</taxon>
        <taxon>Marinilabiliales</taxon>
        <taxon>Prolixibacteraceae</taxon>
        <taxon>Maribellus</taxon>
    </lineage>
</organism>
<dbReference type="Pfam" id="PF03938">
    <property type="entry name" value="OmpH"/>
    <property type="match status" value="1"/>
</dbReference>
<dbReference type="GO" id="GO:0005829">
    <property type="term" value="C:cytosol"/>
    <property type="evidence" value="ECO:0007669"/>
    <property type="project" value="TreeGrafter"/>
</dbReference>
<evidence type="ECO:0000313" key="5">
    <source>
        <dbReference type="EMBL" id="RIJ48867.1"/>
    </source>
</evidence>
<dbReference type="Proteomes" id="UP000265926">
    <property type="component" value="Unassembled WGS sequence"/>
</dbReference>
<name>A0A399T3W5_9BACT</name>
<gene>
    <name evidence="5" type="ORF">D1614_10105</name>
</gene>
<dbReference type="RefSeq" id="WP_119437787.1">
    <property type="nucleotide sequence ID" value="NZ_QWGR01000004.1"/>
</dbReference>
<accession>A0A399T3W5</accession>
<dbReference type="AlphaFoldDB" id="A0A399T3W5"/>
<dbReference type="SMART" id="SM00935">
    <property type="entry name" value="OmpH"/>
    <property type="match status" value="1"/>
</dbReference>
<dbReference type="SUPFAM" id="SSF111384">
    <property type="entry name" value="OmpH-like"/>
    <property type="match status" value="1"/>
</dbReference>
<evidence type="ECO:0000313" key="6">
    <source>
        <dbReference type="Proteomes" id="UP000265926"/>
    </source>
</evidence>
<dbReference type="EMBL" id="QWGR01000004">
    <property type="protein sequence ID" value="RIJ48867.1"/>
    <property type="molecule type" value="Genomic_DNA"/>
</dbReference>
<dbReference type="GO" id="GO:0051082">
    <property type="term" value="F:unfolded protein binding"/>
    <property type="evidence" value="ECO:0007669"/>
    <property type="project" value="InterPro"/>
</dbReference>
<comment type="similarity">
    <text evidence="1">Belongs to the Skp family.</text>
</comment>
<reference evidence="5 6" key="1">
    <citation type="submission" date="2018-08" db="EMBL/GenBank/DDBJ databases">
        <title>Pallidiluteibacterium maritimus gen. nov., sp. nov., isolated from coastal sediment.</title>
        <authorList>
            <person name="Zhou L.Y."/>
        </authorList>
    </citation>
    <scope>NUCLEOTIDE SEQUENCE [LARGE SCALE GENOMIC DNA]</scope>
    <source>
        <strain evidence="5 6">XSD2</strain>
    </source>
</reference>
<feature type="chain" id="PRO_5017383939" evidence="4">
    <location>
        <begin position="22"/>
        <end position="170"/>
    </location>
</feature>
<dbReference type="Gene3D" id="3.30.910.20">
    <property type="entry name" value="Skp domain"/>
    <property type="match status" value="1"/>
</dbReference>
<keyword evidence="2 4" id="KW-0732">Signal</keyword>
<evidence type="ECO:0000256" key="4">
    <source>
        <dbReference type="SAM" id="SignalP"/>
    </source>
</evidence>
<dbReference type="OrthoDB" id="1524711at2"/>
<keyword evidence="3" id="KW-0175">Coiled coil</keyword>
<dbReference type="InterPro" id="IPR024930">
    <property type="entry name" value="Skp_dom_sf"/>
</dbReference>
<keyword evidence="6" id="KW-1185">Reference proteome</keyword>
<sequence length="170" mass="19371">MKIRFLLVFPIILLTVSVLQAQTALKVAHVNVQELVQTHPLLDSIQGVLDQEAKDMEQIYADMLEEQQTKMDVFEKENAGYSELMKKTKQEELLALAQKIQNYNQTAQQTLRQRNMELIQPVYQNVSAAISDVAKENKITYVLDVSTGAVAYMAPDAQDITELVRQKFQK</sequence>
<evidence type="ECO:0000256" key="3">
    <source>
        <dbReference type="SAM" id="Coils"/>
    </source>
</evidence>
<dbReference type="PANTHER" id="PTHR35089:SF1">
    <property type="entry name" value="CHAPERONE PROTEIN SKP"/>
    <property type="match status" value="1"/>
</dbReference>